<dbReference type="Pfam" id="PF00581">
    <property type="entry name" value="Rhodanese"/>
    <property type="match status" value="1"/>
</dbReference>
<gene>
    <name evidence="2" type="ORF">C2E21_7293</name>
</gene>
<dbReference type="SMART" id="SM00450">
    <property type="entry name" value="RHOD"/>
    <property type="match status" value="1"/>
</dbReference>
<keyword evidence="3" id="KW-1185">Reference proteome</keyword>
<proteinExistence type="predicted"/>
<protein>
    <submittedName>
        <fullName evidence="2">Rhodanese-like domain-containing chloroplastic</fullName>
    </submittedName>
</protein>
<dbReference type="Proteomes" id="UP000239899">
    <property type="component" value="Unassembled WGS sequence"/>
</dbReference>
<organism evidence="2 3">
    <name type="scientific">Chlorella sorokiniana</name>
    <name type="common">Freshwater green alga</name>
    <dbReference type="NCBI Taxonomy" id="3076"/>
    <lineage>
        <taxon>Eukaryota</taxon>
        <taxon>Viridiplantae</taxon>
        <taxon>Chlorophyta</taxon>
        <taxon>core chlorophytes</taxon>
        <taxon>Trebouxiophyceae</taxon>
        <taxon>Chlorellales</taxon>
        <taxon>Chlorellaceae</taxon>
        <taxon>Chlorella clade</taxon>
        <taxon>Chlorella</taxon>
    </lineage>
</organism>
<dbReference type="OrthoDB" id="566238at2759"/>
<dbReference type="AlphaFoldDB" id="A0A2P6TII2"/>
<dbReference type="InterPro" id="IPR044664">
    <property type="entry name" value="STR11-like"/>
</dbReference>
<dbReference type="Gene3D" id="3.40.250.10">
    <property type="entry name" value="Rhodanese-like domain"/>
    <property type="match status" value="1"/>
</dbReference>
<evidence type="ECO:0000313" key="2">
    <source>
        <dbReference type="EMBL" id="PRW34098.1"/>
    </source>
</evidence>
<dbReference type="InterPro" id="IPR036873">
    <property type="entry name" value="Rhodanese-like_dom_sf"/>
</dbReference>
<evidence type="ECO:0000259" key="1">
    <source>
        <dbReference type="PROSITE" id="PS50206"/>
    </source>
</evidence>
<comment type="caution">
    <text evidence="2">The sequence shown here is derived from an EMBL/GenBank/DDBJ whole genome shotgun (WGS) entry which is preliminary data.</text>
</comment>
<evidence type="ECO:0000313" key="3">
    <source>
        <dbReference type="Proteomes" id="UP000239899"/>
    </source>
</evidence>
<sequence length="278" mass="29176">MASVAAAQPVAARASMSAPAQRAPAAQRVQAAARLPVRCQRRVRTLAVADAAAQSAAQKRWESQVRDGKVANVTAKKAGEMLKEGWVLLDVRPQEEIAKAKVAKVVGAVEVPLFVKDDDMSPAGLLKQASNFGMGGWWLGGQHMKPNTAFLSEVQASIPKDASVIVACQKGLRSLAACEQLSRAGYGPLAWINGGYDTAQPGDLPTKDGVDVRLGGVGGLSGALGWTEAQREATRNEGFAGGASNLIKIGAVLLLLDLAWFGYELLTNSSLVQDTFGK</sequence>
<accession>A0A2P6TII2</accession>
<dbReference type="CDD" id="cd00158">
    <property type="entry name" value="RHOD"/>
    <property type="match status" value="1"/>
</dbReference>
<dbReference type="PANTHER" id="PTHR45187:SF2">
    <property type="entry name" value="RHODANESE-LIKE DOMAIN-CONTAINING PROTEIN 11, CHLOROPLASTIC"/>
    <property type="match status" value="1"/>
</dbReference>
<dbReference type="PANTHER" id="PTHR45187">
    <property type="entry name" value="RHODANESE-LIKE DOMAIN-CONTAINING PROTEIN 11, CHLOROPLASTIC"/>
    <property type="match status" value="1"/>
</dbReference>
<dbReference type="InterPro" id="IPR001763">
    <property type="entry name" value="Rhodanese-like_dom"/>
</dbReference>
<dbReference type="PROSITE" id="PS50206">
    <property type="entry name" value="RHODANESE_3"/>
    <property type="match status" value="1"/>
</dbReference>
<name>A0A2P6TII2_CHLSO</name>
<dbReference type="EMBL" id="LHPG02000015">
    <property type="protein sequence ID" value="PRW34098.1"/>
    <property type="molecule type" value="Genomic_DNA"/>
</dbReference>
<reference evidence="2 3" key="1">
    <citation type="journal article" date="2018" name="Plant J.">
        <title>Genome sequences of Chlorella sorokiniana UTEX 1602 and Micractinium conductrix SAG 241.80: implications to maltose excretion by a green alga.</title>
        <authorList>
            <person name="Arriola M.B."/>
            <person name="Velmurugan N."/>
            <person name="Zhang Y."/>
            <person name="Plunkett M.H."/>
            <person name="Hondzo H."/>
            <person name="Barney B.M."/>
        </authorList>
    </citation>
    <scope>NUCLEOTIDE SEQUENCE [LARGE SCALE GENOMIC DNA]</scope>
    <source>
        <strain evidence="3">UTEX 1602</strain>
    </source>
</reference>
<feature type="domain" description="Rhodanese" evidence="1">
    <location>
        <begin position="82"/>
        <end position="208"/>
    </location>
</feature>
<dbReference type="SUPFAM" id="SSF52821">
    <property type="entry name" value="Rhodanese/Cell cycle control phosphatase"/>
    <property type="match status" value="1"/>
</dbReference>
<dbReference type="STRING" id="3076.A0A2P6TII2"/>